<proteinExistence type="predicted"/>
<reference evidence="2" key="2">
    <citation type="submission" date="2025-08" db="UniProtKB">
        <authorList>
            <consortium name="RefSeq"/>
        </authorList>
    </citation>
    <scope>IDENTIFICATION</scope>
    <source>
        <tissue evidence="2">Leaf</tissue>
    </source>
</reference>
<name>A0A1U7WPL9_NICSY</name>
<accession>A0A1U7WPL9</accession>
<reference evidence="1" key="1">
    <citation type="journal article" date="2013" name="Genome Biol.">
        <title>Reference genomes and transcriptomes of Nicotiana sylvestris and Nicotiana tomentosiformis.</title>
        <authorList>
            <person name="Sierro N."/>
            <person name="Battey J.N."/>
            <person name="Ouadi S."/>
            <person name="Bovet L."/>
            <person name="Goepfert S."/>
            <person name="Bakaher N."/>
            <person name="Peitsch M.C."/>
            <person name="Ivanov N.V."/>
        </authorList>
    </citation>
    <scope>NUCLEOTIDE SEQUENCE [LARGE SCALE GENOMIC DNA]</scope>
</reference>
<evidence type="ECO:0000313" key="1">
    <source>
        <dbReference type="Proteomes" id="UP000189701"/>
    </source>
</evidence>
<organism evidence="1 2">
    <name type="scientific">Nicotiana sylvestris</name>
    <name type="common">Wood tobacco</name>
    <name type="synonym">South American tobacco</name>
    <dbReference type="NCBI Taxonomy" id="4096"/>
    <lineage>
        <taxon>Eukaryota</taxon>
        <taxon>Viridiplantae</taxon>
        <taxon>Streptophyta</taxon>
        <taxon>Embryophyta</taxon>
        <taxon>Tracheophyta</taxon>
        <taxon>Spermatophyta</taxon>
        <taxon>Magnoliopsida</taxon>
        <taxon>eudicotyledons</taxon>
        <taxon>Gunneridae</taxon>
        <taxon>Pentapetalae</taxon>
        <taxon>asterids</taxon>
        <taxon>lamiids</taxon>
        <taxon>Solanales</taxon>
        <taxon>Solanaceae</taxon>
        <taxon>Nicotianoideae</taxon>
        <taxon>Nicotianeae</taxon>
        <taxon>Nicotiana</taxon>
    </lineage>
</organism>
<gene>
    <name evidence="2" type="primary">LOC104229563</name>
</gene>
<protein>
    <submittedName>
        <fullName evidence="2">Uncharacterized protein LOC104229563</fullName>
    </submittedName>
</protein>
<evidence type="ECO:0000313" key="2">
    <source>
        <dbReference type="RefSeq" id="XP_009780513.1"/>
    </source>
</evidence>
<dbReference type="AlphaFoldDB" id="A0A1U7WPL9"/>
<dbReference type="RefSeq" id="XP_009780513.1">
    <property type="nucleotide sequence ID" value="XM_009782211.1"/>
</dbReference>
<dbReference type="Proteomes" id="UP000189701">
    <property type="component" value="Unplaced"/>
</dbReference>
<keyword evidence="1" id="KW-1185">Reference proteome</keyword>
<sequence length="276" mass="30418">MNDFISCFQVSSGELKDAREAIVVKAGIPLQGGGSIANIFYGVSDSGEEIHACKDMYDHAFLQLREERSYHEKECKKLTSMLRDSEVRSARGGKELGELRAALETALWEKADLAAQVEQNGSQISQLNTKIFGLRKQSEVATMELGTSQDLLKNAREEVAALAAAKSEAERNAATCLEDAATTHKIDHDVSIIAEQKLARAFNHAKAETRRETLEEIEARGVDLSADLEEAHKLERELALLIAPMRASIVVMRSSPQVILHPLFFLLYVAPGGWIL</sequence>